<protein>
    <submittedName>
        <fullName evidence="1">Uncharacterized protein</fullName>
    </submittedName>
</protein>
<evidence type="ECO:0000313" key="2">
    <source>
        <dbReference type="Proteomes" id="UP000694392"/>
    </source>
</evidence>
<reference evidence="1" key="2">
    <citation type="submission" date="2025-09" db="UniProtKB">
        <authorList>
            <consortium name="Ensembl"/>
        </authorList>
    </citation>
    <scope>IDENTIFICATION</scope>
</reference>
<dbReference type="AlphaFoldDB" id="A0A8D0HFR0"/>
<accession>A0A8D0HFR0</accession>
<dbReference type="Proteomes" id="UP000694392">
    <property type="component" value="Unplaced"/>
</dbReference>
<name>A0A8D0HFR0_SPHPU</name>
<reference evidence="1" key="1">
    <citation type="submission" date="2025-08" db="UniProtKB">
        <authorList>
            <consortium name="Ensembl"/>
        </authorList>
    </citation>
    <scope>IDENTIFICATION</scope>
</reference>
<evidence type="ECO:0000313" key="1">
    <source>
        <dbReference type="Ensembl" id="ENSSPUP00000019877.1"/>
    </source>
</evidence>
<sequence length="95" mass="10820">MASFGWKRKVGDKVSKTTSQQFEAEAADDQGLIDNDEVDWLHATKRRKEILLESCLEKSKRLKDDGALLAEDGSMTLLTWHSVVMSTLQDKLNFY</sequence>
<organism evidence="1 2">
    <name type="scientific">Sphenodon punctatus</name>
    <name type="common">Tuatara</name>
    <name type="synonym">Hatteria punctata</name>
    <dbReference type="NCBI Taxonomy" id="8508"/>
    <lineage>
        <taxon>Eukaryota</taxon>
        <taxon>Metazoa</taxon>
        <taxon>Chordata</taxon>
        <taxon>Craniata</taxon>
        <taxon>Vertebrata</taxon>
        <taxon>Euteleostomi</taxon>
        <taxon>Lepidosauria</taxon>
        <taxon>Sphenodontia</taxon>
        <taxon>Sphenodontidae</taxon>
        <taxon>Sphenodon</taxon>
    </lineage>
</organism>
<dbReference type="Ensembl" id="ENSSPUT00000021175.1">
    <property type="protein sequence ID" value="ENSSPUP00000019877.1"/>
    <property type="gene ID" value="ENSSPUG00000015300.1"/>
</dbReference>
<keyword evidence="2" id="KW-1185">Reference proteome</keyword>
<proteinExistence type="predicted"/>
<dbReference type="GeneTree" id="ENSGT00390000017462"/>
<dbReference type="OMA" id="KPLCEIG"/>